<gene>
    <name evidence="1" type="ORF">RFH988_LOCUS4581</name>
</gene>
<comment type="caution">
    <text evidence="1">The sequence shown here is derived from an EMBL/GenBank/DDBJ whole genome shotgun (WGS) entry which is preliminary data.</text>
</comment>
<protein>
    <submittedName>
        <fullName evidence="1">Uncharacterized protein</fullName>
    </submittedName>
</protein>
<dbReference type="OrthoDB" id="10054122at2759"/>
<dbReference type="EMBL" id="CAJNOO010000120">
    <property type="protein sequence ID" value="CAF0814036.1"/>
    <property type="molecule type" value="Genomic_DNA"/>
</dbReference>
<dbReference type="Proteomes" id="UP000663882">
    <property type="component" value="Unassembled WGS sequence"/>
</dbReference>
<sequence length="110" mass="13295">MSEIFQNVSNTNKIKTLELRESCTLENFQLIINLFPQVEYLKTGMNRKEIHQIIRFLFAKTNHRTRRLLFLCISQIPKVCLRELNLLIKSENLLNVYFIKYINGDLYLWW</sequence>
<reference evidence="1" key="1">
    <citation type="submission" date="2021-02" db="EMBL/GenBank/DDBJ databases">
        <authorList>
            <person name="Nowell W R."/>
        </authorList>
    </citation>
    <scope>NUCLEOTIDE SEQUENCE</scope>
</reference>
<evidence type="ECO:0000313" key="2">
    <source>
        <dbReference type="Proteomes" id="UP000663882"/>
    </source>
</evidence>
<dbReference type="AlphaFoldDB" id="A0A813TG31"/>
<accession>A0A813TG31</accession>
<evidence type="ECO:0000313" key="1">
    <source>
        <dbReference type="EMBL" id="CAF0814036.1"/>
    </source>
</evidence>
<proteinExistence type="predicted"/>
<name>A0A813TG31_9BILA</name>
<organism evidence="1 2">
    <name type="scientific">Rotaria sordida</name>
    <dbReference type="NCBI Taxonomy" id="392033"/>
    <lineage>
        <taxon>Eukaryota</taxon>
        <taxon>Metazoa</taxon>
        <taxon>Spiralia</taxon>
        <taxon>Gnathifera</taxon>
        <taxon>Rotifera</taxon>
        <taxon>Eurotatoria</taxon>
        <taxon>Bdelloidea</taxon>
        <taxon>Philodinida</taxon>
        <taxon>Philodinidae</taxon>
        <taxon>Rotaria</taxon>
    </lineage>
</organism>